<evidence type="ECO:0000313" key="3">
    <source>
        <dbReference type="Proteomes" id="UP000177480"/>
    </source>
</evidence>
<comment type="caution">
    <text evidence="2">The sequence shown here is derived from an EMBL/GenBank/DDBJ whole genome shotgun (WGS) entry which is preliminary data.</text>
</comment>
<proteinExistence type="predicted"/>
<name>A0A1G2G296_9BACT</name>
<dbReference type="STRING" id="1802114.A2719_04980"/>
<dbReference type="AlphaFoldDB" id="A0A1G2G296"/>
<sequence>MLGSIIRRTDSYKVGHWKQYEPGTQFIYSYLEPRAGGEYREVMFFGLQYYLRKYLSGQVIAYLSDALADWRRARAGLMLNL</sequence>
<accession>A0A1G2G296</accession>
<dbReference type="PANTHER" id="PTHR43816:SF1">
    <property type="entry name" value="NICOTINAMIDE PHOSPHORIBOSYLTRANSFERASE"/>
    <property type="match status" value="1"/>
</dbReference>
<gene>
    <name evidence="2" type="ORF">A2719_04980</name>
</gene>
<dbReference type="EMBL" id="MHNK01000002">
    <property type="protein sequence ID" value="OGZ44455.1"/>
    <property type="molecule type" value="Genomic_DNA"/>
</dbReference>
<dbReference type="GO" id="GO:0047280">
    <property type="term" value="F:nicotinamide phosphoribosyltransferase activity"/>
    <property type="evidence" value="ECO:0007669"/>
    <property type="project" value="TreeGrafter"/>
</dbReference>
<feature type="domain" description="Nicotinamide phosphoribosyltransferase N-terminal" evidence="1">
    <location>
        <begin position="5"/>
        <end position="61"/>
    </location>
</feature>
<dbReference type="InterPro" id="IPR016471">
    <property type="entry name" value="Nicotinamide_PRibTrfase"/>
</dbReference>
<dbReference type="InterPro" id="IPR041529">
    <property type="entry name" value="DUF5598"/>
</dbReference>
<dbReference type="GO" id="GO:0009435">
    <property type="term" value="P:NAD+ biosynthetic process"/>
    <property type="evidence" value="ECO:0007669"/>
    <property type="project" value="TreeGrafter"/>
</dbReference>
<protein>
    <recommendedName>
        <fullName evidence="1">Nicotinamide phosphoribosyltransferase N-terminal domain-containing protein</fullName>
    </recommendedName>
</protein>
<evidence type="ECO:0000313" key="2">
    <source>
        <dbReference type="EMBL" id="OGZ44455.1"/>
    </source>
</evidence>
<organism evidence="2 3">
    <name type="scientific">Candidatus Ryanbacteria bacterium RIFCSPHIGHO2_01_FULL_45_22</name>
    <dbReference type="NCBI Taxonomy" id="1802114"/>
    <lineage>
        <taxon>Bacteria</taxon>
        <taxon>Candidatus Ryaniibacteriota</taxon>
    </lineage>
</organism>
<dbReference type="Pfam" id="PF18127">
    <property type="entry name" value="NAMPT_N"/>
    <property type="match status" value="1"/>
</dbReference>
<dbReference type="Proteomes" id="UP000177480">
    <property type="component" value="Unassembled WGS sequence"/>
</dbReference>
<reference evidence="2 3" key="1">
    <citation type="journal article" date="2016" name="Nat. Commun.">
        <title>Thousands of microbial genomes shed light on interconnected biogeochemical processes in an aquifer system.</title>
        <authorList>
            <person name="Anantharaman K."/>
            <person name="Brown C.T."/>
            <person name="Hug L.A."/>
            <person name="Sharon I."/>
            <person name="Castelle C.J."/>
            <person name="Probst A.J."/>
            <person name="Thomas B.C."/>
            <person name="Singh A."/>
            <person name="Wilkins M.J."/>
            <person name="Karaoz U."/>
            <person name="Brodie E.L."/>
            <person name="Williams K.H."/>
            <person name="Hubbard S.S."/>
            <person name="Banfield J.F."/>
        </authorList>
    </citation>
    <scope>NUCLEOTIDE SEQUENCE [LARGE SCALE GENOMIC DNA]</scope>
</reference>
<evidence type="ECO:0000259" key="1">
    <source>
        <dbReference type="Pfam" id="PF18127"/>
    </source>
</evidence>
<dbReference type="PANTHER" id="PTHR43816">
    <property type="entry name" value="NICOTINAMIDE PHOSPHORIBOSYLTRANSFERASE"/>
    <property type="match status" value="1"/>
</dbReference>